<dbReference type="EMBL" id="LAZR01055540">
    <property type="protein sequence ID" value="KKK76138.1"/>
    <property type="molecule type" value="Genomic_DNA"/>
</dbReference>
<sequence length="161" mass="18733">RGSVMENRNNNGRYQATHGRRYTVEYETWHGIKARCICQSSKDYSRYGGRGISICKRWLTFDNFFADMGEKPPGLSLDRKDNDGNYEPSNCRWATPVDQASNRRNSRWWFIKGQTFVSAQAAADFYGVSDVTIHNWAKGYTDRRSNITYPARKDCYVIPKY</sequence>
<reference evidence="1" key="1">
    <citation type="journal article" date="2015" name="Nature">
        <title>Complex archaea that bridge the gap between prokaryotes and eukaryotes.</title>
        <authorList>
            <person name="Spang A."/>
            <person name="Saw J.H."/>
            <person name="Jorgensen S.L."/>
            <person name="Zaremba-Niedzwiedzka K."/>
            <person name="Martijn J."/>
            <person name="Lind A.E."/>
            <person name="van Eijk R."/>
            <person name="Schleper C."/>
            <person name="Guy L."/>
            <person name="Ettema T.J."/>
        </authorList>
    </citation>
    <scope>NUCLEOTIDE SEQUENCE</scope>
</reference>
<accession>A0A0F8Y4C1</accession>
<gene>
    <name evidence="1" type="ORF">LCGC14_2866670</name>
</gene>
<organism evidence="1">
    <name type="scientific">marine sediment metagenome</name>
    <dbReference type="NCBI Taxonomy" id="412755"/>
    <lineage>
        <taxon>unclassified sequences</taxon>
        <taxon>metagenomes</taxon>
        <taxon>ecological metagenomes</taxon>
    </lineage>
</organism>
<comment type="caution">
    <text evidence="1">The sequence shown here is derived from an EMBL/GenBank/DDBJ whole genome shotgun (WGS) entry which is preliminary data.</text>
</comment>
<feature type="non-terminal residue" evidence="1">
    <location>
        <position position="1"/>
    </location>
</feature>
<name>A0A0F8Y4C1_9ZZZZ</name>
<proteinExistence type="predicted"/>
<dbReference type="AlphaFoldDB" id="A0A0F8Y4C1"/>
<protein>
    <submittedName>
        <fullName evidence="1">Uncharacterized protein</fullName>
    </submittedName>
</protein>
<evidence type="ECO:0000313" key="1">
    <source>
        <dbReference type="EMBL" id="KKK76138.1"/>
    </source>
</evidence>